<evidence type="ECO:0000256" key="6">
    <source>
        <dbReference type="ARBA" id="ARBA00023136"/>
    </source>
</evidence>
<dbReference type="InterPro" id="IPR017473">
    <property type="entry name" value="Undecaprenyl-P_gluc_Ptfrase"/>
</dbReference>
<comment type="caution">
    <text evidence="9">The sequence shown here is derived from an EMBL/GenBank/DDBJ whole genome shotgun (WGS) entry which is preliminary data.</text>
</comment>
<evidence type="ECO:0000313" key="9">
    <source>
        <dbReference type="EMBL" id="RCH55911.1"/>
    </source>
</evidence>
<gene>
    <name evidence="9" type="ORF">DJ568_03930</name>
</gene>
<dbReference type="OrthoDB" id="9808602at2"/>
<dbReference type="InterPro" id="IPR036291">
    <property type="entry name" value="NAD(P)-bd_dom_sf"/>
</dbReference>
<name>A0A367GT08_9SPHI</name>
<keyword evidence="10" id="KW-1185">Reference proteome</keyword>
<dbReference type="EMBL" id="QGDC01000002">
    <property type="protein sequence ID" value="RCH55911.1"/>
    <property type="molecule type" value="Genomic_DNA"/>
</dbReference>
<sequence length="467" mass="54213">MIHRYTTFIKAVNLTIDYIILNLSMVIAYLIEDKSYISWISNKAYLPVVLVFNLIWLLSANITGLYEHVLNKDSIKTYRGLIKTYLLFVSFICFTIIILIGTKAYFITREYLFYSLALFGFLLGFWKLIFLSIRRSDRSLLVDSRSAIIIGGGRIGNDLKNFFKNNPSRGYNVIGFFDDNPDVVQNKDLYLGSTSDCIRYVIANKVDEIFCTLPSAEAEKIERLMLDADKNLIRFKFVPDYYDYGIKPTSIQSFGHIPVISIRPEPLENILNRFIKRVFDIIFSLFIILFVFSWLFPILAIIIKLQSKGPVFFVQARSGRDNKTFNCYKFRSMKINDDSDKKQATRDDDRVTRIGKFMRKTSLDELPQFFNVLIGNMSVVGPRPHMLSHTEQYSLLIDKFMVRHFLKPGITGWAQVKGLRGETKTTDDMMARVEADVWYLENWSFLLDMKIIVLTLWNSVKGDKKAF</sequence>
<keyword evidence="5 7" id="KW-1133">Transmembrane helix</keyword>
<keyword evidence="3 9" id="KW-0808">Transferase</keyword>
<dbReference type="PANTHER" id="PTHR30576:SF0">
    <property type="entry name" value="UNDECAPRENYL-PHOSPHATE N-ACETYLGALACTOSAMINYL 1-PHOSPHATE TRANSFERASE-RELATED"/>
    <property type="match status" value="1"/>
</dbReference>
<evidence type="ECO:0000313" key="10">
    <source>
        <dbReference type="Proteomes" id="UP000253209"/>
    </source>
</evidence>
<evidence type="ECO:0000256" key="1">
    <source>
        <dbReference type="ARBA" id="ARBA00004141"/>
    </source>
</evidence>
<dbReference type="PANTHER" id="PTHR30576">
    <property type="entry name" value="COLANIC BIOSYNTHESIS UDP-GLUCOSE LIPID CARRIER TRANSFERASE"/>
    <property type="match status" value="1"/>
</dbReference>
<dbReference type="RefSeq" id="WP_114003947.1">
    <property type="nucleotide sequence ID" value="NZ_QGDC01000002.1"/>
</dbReference>
<feature type="transmembrane region" description="Helical" evidence="7">
    <location>
        <begin position="44"/>
        <end position="64"/>
    </location>
</feature>
<evidence type="ECO:0000256" key="7">
    <source>
        <dbReference type="SAM" id="Phobius"/>
    </source>
</evidence>
<dbReference type="Pfam" id="PF13727">
    <property type="entry name" value="CoA_binding_3"/>
    <property type="match status" value="1"/>
</dbReference>
<reference evidence="9 10" key="1">
    <citation type="submission" date="2018-05" db="EMBL/GenBank/DDBJ databases">
        <title>Mucilaginibacter hurinus sp. nov., isolated from briquette warehouse soil.</title>
        <authorList>
            <person name="Choi L."/>
        </authorList>
    </citation>
    <scope>NUCLEOTIDE SEQUENCE [LARGE SCALE GENOMIC DNA]</scope>
    <source>
        <strain evidence="9 10">ZR32</strain>
    </source>
</reference>
<feature type="transmembrane region" description="Helical" evidence="7">
    <location>
        <begin position="281"/>
        <end position="303"/>
    </location>
</feature>
<dbReference type="EC" id="2.7.8.31" evidence="9"/>
<feature type="transmembrane region" description="Helical" evidence="7">
    <location>
        <begin position="12"/>
        <end position="32"/>
    </location>
</feature>
<evidence type="ECO:0000256" key="5">
    <source>
        <dbReference type="ARBA" id="ARBA00022989"/>
    </source>
</evidence>
<dbReference type="Gene3D" id="3.40.50.720">
    <property type="entry name" value="NAD(P)-binding Rossmann-like Domain"/>
    <property type="match status" value="1"/>
</dbReference>
<dbReference type="InterPro" id="IPR003362">
    <property type="entry name" value="Bact_transf"/>
</dbReference>
<proteinExistence type="inferred from homology"/>
<dbReference type="GO" id="GO:0016020">
    <property type="term" value="C:membrane"/>
    <property type="evidence" value="ECO:0007669"/>
    <property type="project" value="UniProtKB-SubCell"/>
</dbReference>
<evidence type="ECO:0000256" key="4">
    <source>
        <dbReference type="ARBA" id="ARBA00022692"/>
    </source>
</evidence>
<dbReference type="GO" id="GO:0089702">
    <property type="term" value="F:undecaprenyl-phosphate glucose phosphotransferase activity"/>
    <property type="evidence" value="ECO:0007669"/>
    <property type="project" value="UniProtKB-EC"/>
</dbReference>
<accession>A0A367GT08</accession>
<dbReference type="Proteomes" id="UP000253209">
    <property type="component" value="Unassembled WGS sequence"/>
</dbReference>
<evidence type="ECO:0000256" key="2">
    <source>
        <dbReference type="ARBA" id="ARBA00006464"/>
    </source>
</evidence>
<feature type="transmembrane region" description="Helical" evidence="7">
    <location>
        <begin position="112"/>
        <end position="131"/>
    </location>
</feature>
<dbReference type="SUPFAM" id="SSF51735">
    <property type="entry name" value="NAD(P)-binding Rossmann-fold domains"/>
    <property type="match status" value="1"/>
</dbReference>
<comment type="similarity">
    <text evidence="2">Belongs to the bacterial sugar transferase family.</text>
</comment>
<dbReference type="Pfam" id="PF02397">
    <property type="entry name" value="Bac_transf"/>
    <property type="match status" value="1"/>
</dbReference>
<evidence type="ECO:0000256" key="3">
    <source>
        <dbReference type="ARBA" id="ARBA00022679"/>
    </source>
</evidence>
<comment type="subcellular location">
    <subcellularLocation>
        <location evidence="1">Membrane</location>
        <topology evidence="1">Multi-pass membrane protein</topology>
    </subcellularLocation>
</comment>
<dbReference type="InterPro" id="IPR017475">
    <property type="entry name" value="EPS_sugar_tfrase"/>
</dbReference>
<dbReference type="NCBIfam" id="TIGR03023">
    <property type="entry name" value="WcaJ_sugtrans"/>
    <property type="match status" value="1"/>
</dbReference>
<keyword evidence="4 7" id="KW-0812">Transmembrane</keyword>
<evidence type="ECO:0000259" key="8">
    <source>
        <dbReference type="Pfam" id="PF02397"/>
    </source>
</evidence>
<feature type="transmembrane region" description="Helical" evidence="7">
    <location>
        <begin position="85"/>
        <end position="106"/>
    </location>
</feature>
<dbReference type="AlphaFoldDB" id="A0A367GT08"/>
<feature type="domain" description="Bacterial sugar transferase" evidence="8">
    <location>
        <begin position="276"/>
        <end position="459"/>
    </location>
</feature>
<keyword evidence="6 7" id="KW-0472">Membrane</keyword>
<organism evidence="9 10">
    <name type="scientific">Mucilaginibacter hurinus</name>
    <dbReference type="NCBI Taxonomy" id="2201324"/>
    <lineage>
        <taxon>Bacteria</taxon>
        <taxon>Pseudomonadati</taxon>
        <taxon>Bacteroidota</taxon>
        <taxon>Sphingobacteriia</taxon>
        <taxon>Sphingobacteriales</taxon>
        <taxon>Sphingobacteriaceae</taxon>
        <taxon>Mucilaginibacter</taxon>
    </lineage>
</organism>
<protein>
    <submittedName>
        <fullName evidence="9">Undecaprenyl-phosphate glucose phosphotransferase</fullName>
        <ecNumber evidence="9">2.7.8.31</ecNumber>
    </submittedName>
</protein>
<dbReference type="NCBIfam" id="TIGR03025">
    <property type="entry name" value="EPS_sugtrans"/>
    <property type="match status" value="1"/>
</dbReference>